<sequence length="185" mass="21892">MINFEREVKDPVLIEDMLKMFNIVNVGINGDDGYPYVVPLNFGFEEKDNKFIFYTHFMKRGLKVDLIKKNPKVCLEFSAFNDFPDHKYKGHYHDYRSVIAKETIKLIDGNEDYETFKCVYNLLYLCNNREIKPLENRPAIPPMYIGMVECDLANITTKSEFPLHSVEVFRLLMYTLKKLIKRKNK</sequence>
<gene>
    <name evidence="1" type="ORF">H9980_04990</name>
</gene>
<evidence type="ECO:0000313" key="2">
    <source>
        <dbReference type="Proteomes" id="UP000886724"/>
    </source>
</evidence>
<dbReference type="SUPFAM" id="SSF50475">
    <property type="entry name" value="FMN-binding split barrel"/>
    <property type="match status" value="1"/>
</dbReference>
<dbReference type="InterPro" id="IPR012349">
    <property type="entry name" value="Split_barrel_FMN-bd"/>
</dbReference>
<dbReference type="PANTHER" id="PTHR34071:SF2">
    <property type="entry name" value="FLAVIN-NUCLEOTIDE-BINDING PROTEIN"/>
    <property type="match status" value="1"/>
</dbReference>
<dbReference type="InterPro" id="IPR024747">
    <property type="entry name" value="Pyridox_Oxase-rel"/>
</dbReference>
<dbReference type="Proteomes" id="UP000886724">
    <property type="component" value="Unassembled WGS sequence"/>
</dbReference>
<proteinExistence type="predicted"/>
<dbReference type="EMBL" id="DXET01000112">
    <property type="protein sequence ID" value="HIX81314.1"/>
    <property type="molecule type" value="Genomic_DNA"/>
</dbReference>
<protein>
    <submittedName>
        <fullName evidence="1">Pyridoxamine 5'-phosphate oxidase family protein</fullName>
    </submittedName>
</protein>
<evidence type="ECO:0000313" key="1">
    <source>
        <dbReference type="EMBL" id="HIX81314.1"/>
    </source>
</evidence>
<name>A0A9D2BN57_9FIRM</name>
<dbReference type="AlphaFoldDB" id="A0A9D2BN57"/>
<comment type="caution">
    <text evidence="1">The sequence shown here is derived from an EMBL/GenBank/DDBJ whole genome shotgun (WGS) entry which is preliminary data.</text>
</comment>
<dbReference type="Pfam" id="PF12900">
    <property type="entry name" value="Pyridox_ox_2"/>
    <property type="match status" value="1"/>
</dbReference>
<accession>A0A9D2BN57</accession>
<organism evidence="1 2">
    <name type="scientific">Candidatus Erysipelatoclostridium merdavium</name>
    <dbReference type="NCBI Taxonomy" id="2838566"/>
    <lineage>
        <taxon>Bacteria</taxon>
        <taxon>Bacillati</taxon>
        <taxon>Bacillota</taxon>
        <taxon>Erysipelotrichia</taxon>
        <taxon>Erysipelotrichales</taxon>
        <taxon>Erysipelotrichales incertae sedis</taxon>
    </lineage>
</organism>
<dbReference type="PANTHER" id="PTHR34071">
    <property type="entry name" value="5-NITROIMIDAZOLE ANTIBIOTICS RESISTANCE PROTEIN, NIMA-FAMILY-RELATED PROTEIN-RELATED"/>
    <property type="match status" value="1"/>
</dbReference>
<reference evidence="1" key="1">
    <citation type="journal article" date="2021" name="PeerJ">
        <title>Extensive microbial diversity within the chicken gut microbiome revealed by metagenomics and culture.</title>
        <authorList>
            <person name="Gilroy R."/>
            <person name="Ravi A."/>
            <person name="Getino M."/>
            <person name="Pursley I."/>
            <person name="Horton D.L."/>
            <person name="Alikhan N.F."/>
            <person name="Baker D."/>
            <person name="Gharbi K."/>
            <person name="Hall N."/>
            <person name="Watson M."/>
            <person name="Adriaenssens E.M."/>
            <person name="Foster-Nyarko E."/>
            <person name="Jarju S."/>
            <person name="Secka A."/>
            <person name="Antonio M."/>
            <person name="Oren A."/>
            <person name="Chaudhuri R.R."/>
            <person name="La Ragione R."/>
            <person name="Hildebrand F."/>
            <person name="Pallen M.J."/>
        </authorList>
    </citation>
    <scope>NUCLEOTIDE SEQUENCE</scope>
    <source>
        <strain evidence="1">ChiGjej1B1-14440</strain>
    </source>
</reference>
<reference evidence="1" key="2">
    <citation type="submission" date="2021-04" db="EMBL/GenBank/DDBJ databases">
        <authorList>
            <person name="Gilroy R."/>
        </authorList>
    </citation>
    <scope>NUCLEOTIDE SEQUENCE</scope>
    <source>
        <strain evidence="1">ChiGjej1B1-14440</strain>
    </source>
</reference>
<dbReference type="Gene3D" id="2.30.110.10">
    <property type="entry name" value="Electron Transport, Fmn-binding Protein, Chain A"/>
    <property type="match status" value="1"/>
</dbReference>